<sequence length="223" mass="25285">MLRGLRRICSSGGNQPSESRALYQEAGRHDPVHPSRSPLRSSPLELPFHPPPRLIPTSHVYHVVWYVDAVERFNLVYRPPFALCRVAQHPRPRARCSSQGQGRSRPRRVHRRRALAHPPARCARAQRVPDAHPRRPRLHHPRAHIEPARQHRRAVGQRCLGARIQLAACIRHRMSIVSQSHARIGSTSIAQRHAAVFRHGMCWNVARQEEKPGGIPGTGEVTC</sequence>
<dbReference type="GeneID" id="28988069"/>
<name>A0A0J0XMV8_9TREE</name>
<dbReference type="EMBL" id="KQ087205">
    <property type="protein sequence ID" value="KLT42431.1"/>
    <property type="molecule type" value="Genomic_DNA"/>
</dbReference>
<dbReference type="AlphaFoldDB" id="A0A0J0XMV8"/>
<dbReference type="RefSeq" id="XP_018278922.1">
    <property type="nucleotide sequence ID" value="XM_018427466.1"/>
</dbReference>
<feature type="compositionally biased region" description="Low complexity" evidence="1">
    <location>
        <begin position="34"/>
        <end position="44"/>
    </location>
</feature>
<feature type="region of interest" description="Disordered" evidence="1">
    <location>
        <begin position="1"/>
        <end position="44"/>
    </location>
</feature>
<accession>A0A0J0XMV8</accession>
<keyword evidence="3" id="KW-1185">Reference proteome</keyword>
<organism evidence="2 3">
    <name type="scientific">Cutaneotrichosporon oleaginosum</name>
    <dbReference type="NCBI Taxonomy" id="879819"/>
    <lineage>
        <taxon>Eukaryota</taxon>
        <taxon>Fungi</taxon>
        <taxon>Dikarya</taxon>
        <taxon>Basidiomycota</taxon>
        <taxon>Agaricomycotina</taxon>
        <taxon>Tremellomycetes</taxon>
        <taxon>Trichosporonales</taxon>
        <taxon>Trichosporonaceae</taxon>
        <taxon>Cutaneotrichosporon</taxon>
    </lineage>
</organism>
<feature type="compositionally biased region" description="Basic residues" evidence="1">
    <location>
        <begin position="104"/>
        <end position="115"/>
    </location>
</feature>
<reference evidence="2 3" key="1">
    <citation type="submission" date="2015-03" db="EMBL/GenBank/DDBJ databases">
        <title>Genomics and transcriptomics of the oil-accumulating basidiomycete yeast T. oleaginosus allow insights into substrate utilization and the diverse evolutionary trajectories of mating systems in fungi.</title>
        <authorList>
            <consortium name="DOE Joint Genome Institute"/>
            <person name="Kourist R."/>
            <person name="Kracht O."/>
            <person name="Bracharz F."/>
            <person name="Lipzen A."/>
            <person name="Nolan M."/>
            <person name="Ohm R."/>
            <person name="Grigoriev I."/>
            <person name="Sun S."/>
            <person name="Heitman J."/>
            <person name="Bruck T."/>
            <person name="Nowrousian M."/>
        </authorList>
    </citation>
    <scope>NUCLEOTIDE SEQUENCE [LARGE SCALE GENOMIC DNA]</scope>
    <source>
        <strain evidence="2 3">IBC0246</strain>
    </source>
</reference>
<protein>
    <submittedName>
        <fullName evidence="2">Uncharacterized protein</fullName>
    </submittedName>
</protein>
<evidence type="ECO:0000313" key="3">
    <source>
        <dbReference type="Proteomes" id="UP000053611"/>
    </source>
</evidence>
<gene>
    <name evidence="2" type="ORF">CC85DRAFT_85091</name>
</gene>
<evidence type="ECO:0000256" key="1">
    <source>
        <dbReference type="SAM" id="MobiDB-lite"/>
    </source>
</evidence>
<feature type="region of interest" description="Disordered" evidence="1">
    <location>
        <begin position="90"/>
        <end position="118"/>
    </location>
</feature>
<evidence type="ECO:0000313" key="2">
    <source>
        <dbReference type="EMBL" id="KLT42431.1"/>
    </source>
</evidence>
<dbReference type="Proteomes" id="UP000053611">
    <property type="component" value="Unassembled WGS sequence"/>
</dbReference>
<proteinExistence type="predicted"/>